<accession>A0A4R6I6X0</accession>
<dbReference type="OrthoDB" id="6174576at2"/>
<reference evidence="2 3" key="1">
    <citation type="submission" date="2019-03" db="EMBL/GenBank/DDBJ databases">
        <title>Freshwater and sediment microbial communities from various areas in North America, analyzing microbe dynamics in response to fracking.</title>
        <authorList>
            <person name="Lamendella R."/>
        </authorList>
    </citation>
    <scope>NUCLEOTIDE SEQUENCE [LARGE SCALE GENOMIC DNA]</scope>
    <source>
        <strain evidence="2 3">1_TX</strain>
    </source>
</reference>
<name>A0A4R6I6X0_9GAMM</name>
<dbReference type="EMBL" id="SNWH01000001">
    <property type="protein sequence ID" value="TDO16505.1"/>
    <property type="molecule type" value="Genomic_DNA"/>
</dbReference>
<proteinExistence type="predicted"/>
<keyword evidence="1" id="KW-1133">Transmembrane helix</keyword>
<dbReference type="InterPro" id="IPR009937">
    <property type="entry name" value="Phage_holin_3_6"/>
</dbReference>
<evidence type="ECO:0000313" key="2">
    <source>
        <dbReference type="EMBL" id="TDO16505.1"/>
    </source>
</evidence>
<evidence type="ECO:0000256" key="1">
    <source>
        <dbReference type="SAM" id="Phobius"/>
    </source>
</evidence>
<organism evidence="2 3">
    <name type="scientific">Halomonas ventosae</name>
    <dbReference type="NCBI Taxonomy" id="229007"/>
    <lineage>
        <taxon>Bacteria</taxon>
        <taxon>Pseudomonadati</taxon>
        <taxon>Pseudomonadota</taxon>
        <taxon>Gammaproteobacteria</taxon>
        <taxon>Oceanospirillales</taxon>
        <taxon>Halomonadaceae</taxon>
        <taxon>Halomonas</taxon>
    </lineage>
</organism>
<dbReference type="Proteomes" id="UP000295150">
    <property type="component" value="Unassembled WGS sequence"/>
</dbReference>
<feature type="transmembrane region" description="Helical" evidence="1">
    <location>
        <begin position="80"/>
        <end position="100"/>
    </location>
</feature>
<comment type="caution">
    <text evidence="2">The sequence shown here is derived from an EMBL/GenBank/DDBJ whole genome shotgun (WGS) entry which is preliminary data.</text>
</comment>
<protein>
    <submittedName>
        <fullName evidence="2">Putative membrane protein YqjE</fullName>
    </submittedName>
</protein>
<dbReference type="Pfam" id="PF07332">
    <property type="entry name" value="Phage_holin_3_6"/>
    <property type="match status" value="1"/>
</dbReference>
<keyword evidence="1" id="KW-0812">Transmembrane</keyword>
<gene>
    <name evidence="2" type="ORF">DFO68_10131</name>
</gene>
<keyword evidence="3" id="KW-1185">Reference proteome</keyword>
<dbReference type="RefSeq" id="WP_133480873.1">
    <property type="nucleotide sequence ID" value="NZ_SNWH01000001.1"/>
</dbReference>
<keyword evidence="1" id="KW-0472">Membrane</keyword>
<evidence type="ECO:0000313" key="3">
    <source>
        <dbReference type="Proteomes" id="UP000295150"/>
    </source>
</evidence>
<feature type="transmembrane region" description="Helical" evidence="1">
    <location>
        <begin position="49"/>
        <end position="74"/>
    </location>
</feature>
<dbReference type="AlphaFoldDB" id="A0A4R6I6X0"/>
<sequence length="131" mass="14449">MGASQGPAERLFTATQRLIVSLLAIGETRLRLAVVEIEEERARLVTLSILAGLALVLVLLGIGTLTALVVVIFWETHRLMAIGVSGLVLLSLGLILILWIMRLARRRILLASTLKHLATDRELMEMSRDRS</sequence>